<keyword evidence="9" id="KW-1185">Reference proteome</keyword>
<dbReference type="PANTHER" id="PTHR33711:SF7">
    <property type="entry name" value="INTRADIOL RING-CLEAVAGE DIOXYGENASES DOMAIN-CONTAINING PROTEIN-RELATED"/>
    <property type="match status" value="1"/>
</dbReference>
<dbReference type="InterPro" id="IPR007535">
    <property type="entry name" value="Catechol_dOase_N"/>
</dbReference>
<dbReference type="Pfam" id="PF00775">
    <property type="entry name" value="Dioxygenase_C"/>
    <property type="match status" value="1"/>
</dbReference>
<comment type="caution">
    <text evidence="8">The sequence shown here is derived from an EMBL/GenBank/DDBJ whole genome shotgun (WGS) entry which is preliminary data.</text>
</comment>
<evidence type="ECO:0000256" key="2">
    <source>
        <dbReference type="ARBA" id="ARBA00007825"/>
    </source>
</evidence>
<dbReference type="AlphaFoldDB" id="A0A370HXG7"/>
<evidence type="ECO:0000256" key="4">
    <source>
        <dbReference type="ARBA" id="ARBA00022964"/>
    </source>
</evidence>
<dbReference type="EMBL" id="QQBC01000011">
    <property type="protein sequence ID" value="RDI63169.1"/>
    <property type="molecule type" value="Genomic_DNA"/>
</dbReference>
<dbReference type="InterPro" id="IPR039390">
    <property type="entry name" value="1_2-HQD/HQD"/>
</dbReference>
<feature type="domain" description="Intradiol ring-cleavage dioxygenases" evidence="7">
    <location>
        <begin position="130"/>
        <end position="158"/>
    </location>
</feature>
<gene>
    <name evidence="8" type="ORF">DFR76_111187</name>
</gene>
<evidence type="ECO:0000256" key="3">
    <source>
        <dbReference type="ARBA" id="ARBA00022723"/>
    </source>
</evidence>
<evidence type="ECO:0000259" key="7">
    <source>
        <dbReference type="PROSITE" id="PS00083"/>
    </source>
</evidence>
<keyword evidence="6" id="KW-0408">Iron</keyword>
<dbReference type="Pfam" id="PF04444">
    <property type="entry name" value="Dioxygenase_N"/>
    <property type="match status" value="1"/>
</dbReference>
<dbReference type="Gene3D" id="2.60.130.10">
    <property type="entry name" value="Aromatic compound dioxygenase"/>
    <property type="match status" value="1"/>
</dbReference>
<sequence>MTDRHTRERLVTAEVEASFADAPPRLREVMSSLVRHLHAFAGEVRLTEEEWQRGIDFLTRAGHITTATRQEFILLSDVLGLSMLTIGINAPEDEKATESTVFGPFFVDDAPRIPQGGDIAQGAKGAPCHVSGTVRNTSGAAVPGARIDVWEADEDGFYDVQYEGDRRAGRGWLTVNDDGSYHFWSVLPSPYPIPHDGPVGELLEAAHRSPMRPAHLHFRVTAPGYATLVTHIFVSGDPHLSSDAVFGVKDSLIVDATEHPAGRAPDGSDRDRPYYSMTFDIVLAQEIRP</sequence>
<dbReference type="InterPro" id="IPR050770">
    <property type="entry name" value="Intradiol_RC_Dioxygenase"/>
</dbReference>
<proteinExistence type="inferred from homology"/>
<dbReference type="InterPro" id="IPR000627">
    <property type="entry name" value="Intradiol_dOase_C"/>
</dbReference>
<dbReference type="RefSeq" id="WP_068002321.1">
    <property type="nucleotide sequence ID" value="NZ_QQBC01000011.1"/>
</dbReference>
<dbReference type="PROSITE" id="PS00083">
    <property type="entry name" value="INTRADIOL_DIOXYGENAS"/>
    <property type="match status" value="1"/>
</dbReference>
<dbReference type="GO" id="GO:0008199">
    <property type="term" value="F:ferric iron binding"/>
    <property type="evidence" value="ECO:0007669"/>
    <property type="project" value="InterPro"/>
</dbReference>
<dbReference type="Proteomes" id="UP000254869">
    <property type="component" value="Unassembled WGS sequence"/>
</dbReference>
<comment type="cofactor">
    <cofactor evidence="1">
        <name>Fe(3+)</name>
        <dbReference type="ChEBI" id="CHEBI:29034"/>
    </cofactor>
</comment>
<dbReference type="SUPFAM" id="SSF49482">
    <property type="entry name" value="Aromatic compound dioxygenase"/>
    <property type="match status" value="1"/>
</dbReference>
<keyword evidence="3" id="KW-0479">Metal-binding</keyword>
<organism evidence="8 9">
    <name type="scientific">Nocardia pseudobrasiliensis</name>
    <dbReference type="NCBI Taxonomy" id="45979"/>
    <lineage>
        <taxon>Bacteria</taxon>
        <taxon>Bacillati</taxon>
        <taxon>Actinomycetota</taxon>
        <taxon>Actinomycetes</taxon>
        <taxon>Mycobacteriales</taxon>
        <taxon>Nocardiaceae</taxon>
        <taxon>Nocardia</taxon>
    </lineage>
</organism>
<dbReference type="PANTHER" id="PTHR33711">
    <property type="entry name" value="DIOXYGENASE, PUTATIVE (AFU_ORTHOLOGUE AFUA_2G02910)-RELATED"/>
    <property type="match status" value="1"/>
</dbReference>
<reference evidence="8 9" key="1">
    <citation type="submission" date="2018-07" db="EMBL/GenBank/DDBJ databases">
        <title>Genomic Encyclopedia of Type Strains, Phase IV (KMG-IV): sequencing the most valuable type-strain genomes for metagenomic binning, comparative biology and taxonomic classification.</title>
        <authorList>
            <person name="Goeker M."/>
        </authorList>
    </citation>
    <scope>NUCLEOTIDE SEQUENCE [LARGE SCALE GENOMIC DNA]</scope>
    <source>
        <strain evidence="8 9">DSM 44290</strain>
    </source>
</reference>
<evidence type="ECO:0000313" key="8">
    <source>
        <dbReference type="EMBL" id="RDI63169.1"/>
    </source>
</evidence>
<evidence type="ECO:0000256" key="6">
    <source>
        <dbReference type="ARBA" id="ARBA00023004"/>
    </source>
</evidence>
<evidence type="ECO:0000256" key="5">
    <source>
        <dbReference type="ARBA" id="ARBA00023002"/>
    </source>
</evidence>
<evidence type="ECO:0000256" key="1">
    <source>
        <dbReference type="ARBA" id="ARBA00001965"/>
    </source>
</evidence>
<dbReference type="STRING" id="1210086.GCA_001613105_05040"/>
<protein>
    <submittedName>
        <fullName evidence="8">Hydroxyquinol 1,2-dioxygenase</fullName>
    </submittedName>
</protein>
<dbReference type="CDD" id="cd03461">
    <property type="entry name" value="1_2-HQD"/>
    <property type="match status" value="1"/>
</dbReference>
<dbReference type="GO" id="GO:0018576">
    <property type="term" value="F:catechol 1,2-dioxygenase activity"/>
    <property type="evidence" value="ECO:0007669"/>
    <property type="project" value="InterPro"/>
</dbReference>
<keyword evidence="5" id="KW-0560">Oxidoreductase</keyword>
<dbReference type="InterPro" id="IPR015889">
    <property type="entry name" value="Intradiol_dOase_core"/>
</dbReference>
<dbReference type="GO" id="GO:0009712">
    <property type="term" value="P:catechol-containing compound metabolic process"/>
    <property type="evidence" value="ECO:0007669"/>
    <property type="project" value="InterPro"/>
</dbReference>
<accession>A0A370HXG7</accession>
<evidence type="ECO:0000313" key="9">
    <source>
        <dbReference type="Proteomes" id="UP000254869"/>
    </source>
</evidence>
<name>A0A370HXG7_9NOCA</name>
<comment type="similarity">
    <text evidence="2">Belongs to the intradiol ring-cleavage dioxygenase family.</text>
</comment>
<keyword evidence="4 8" id="KW-0223">Dioxygenase</keyword>